<keyword evidence="8" id="KW-0625">Polysaccharide transport</keyword>
<dbReference type="Proteomes" id="UP000006764">
    <property type="component" value="Chromosome"/>
</dbReference>
<keyword evidence="3" id="KW-0813">Transport</keyword>
<dbReference type="InterPro" id="IPR054765">
    <property type="entry name" value="SLBB_dom"/>
</dbReference>
<evidence type="ECO:0000259" key="18">
    <source>
        <dbReference type="Pfam" id="PF22461"/>
    </source>
</evidence>
<feature type="domain" description="Outer-membrane lipoprotein Wza C-terminal" evidence="17">
    <location>
        <begin position="346"/>
        <end position="374"/>
    </location>
</feature>
<dbReference type="STRING" id="391936.S7S_10655"/>
<dbReference type="Pfam" id="PF22461">
    <property type="entry name" value="SLBB_2"/>
    <property type="match status" value="2"/>
</dbReference>
<dbReference type="Gene3D" id="1.20.5.70">
    <property type="match status" value="1"/>
</dbReference>
<dbReference type="GO" id="GO:0009279">
    <property type="term" value="C:cell outer membrane"/>
    <property type="evidence" value="ECO:0007669"/>
    <property type="project" value="UniProtKB-SubCell"/>
</dbReference>
<dbReference type="PROSITE" id="PS51257">
    <property type="entry name" value="PROKAR_LIPOPROTEIN"/>
    <property type="match status" value="1"/>
</dbReference>
<evidence type="ECO:0000256" key="12">
    <source>
        <dbReference type="ARBA" id="ARBA00023139"/>
    </source>
</evidence>
<dbReference type="GO" id="GO:0006811">
    <property type="term" value="P:monoatomic ion transport"/>
    <property type="evidence" value="ECO:0007669"/>
    <property type="project" value="UniProtKB-KW"/>
</dbReference>
<keyword evidence="13" id="KW-0998">Cell outer membrane</keyword>
<dbReference type="Gene3D" id="3.10.560.10">
    <property type="entry name" value="Outer membrane lipoprotein wza domain like"/>
    <property type="match status" value="2"/>
</dbReference>
<dbReference type="InterPro" id="IPR003715">
    <property type="entry name" value="Poly_export_N"/>
</dbReference>
<dbReference type="InterPro" id="IPR040716">
    <property type="entry name" value="Wza_C"/>
</dbReference>
<evidence type="ECO:0000256" key="4">
    <source>
        <dbReference type="ARBA" id="ARBA00022452"/>
    </source>
</evidence>
<feature type="domain" description="SLBB" evidence="18">
    <location>
        <begin position="258"/>
        <end position="343"/>
    </location>
</feature>
<reference evidence="19 20" key="1">
    <citation type="journal article" date="2012" name="J. Bacteriol.">
        <title>Genome sequence of an alkane-degrading bacterium, Alcanivorax pacificus type strain W11-5, isolated from deep sea sediment.</title>
        <authorList>
            <person name="Lai Q."/>
            <person name="Shao Z."/>
        </authorList>
    </citation>
    <scope>NUCLEOTIDE SEQUENCE [LARGE SCALE GENOMIC DNA]</scope>
    <source>
        <strain evidence="19 20">W11-5</strain>
    </source>
</reference>
<accession>A0A0B4XQ37</accession>
<evidence type="ECO:0000256" key="10">
    <source>
        <dbReference type="ARBA" id="ARBA00023114"/>
    </source>
</evidence>
<evidence type="ECO:0000256" key="5">
    <source>
        <dbReference type="ARBA" id="ARBA00022597"/>
    </source>
</evidence>
<dbReference type="NCBIfam" id="NF011658">
    <property type="entry name" value="PRK15078.1"/>
    <property type="match status" value="1"/>
</dbReference>
<evidence type="ECO:0000256" key="7">
    <source>
        <dbReference type="ARBA" id="ARBA00022729"/>
    </source>
</evidence>
<comment type="similarity">
    <text evidence="2">Belongs to the BexD/CtrA/VexA family.</text>
</comment>
<evidence type="ECO:0000256" key="15">
    <source>
        <dbReference type="SAM" id="SignalP"/>
    </source>
</evidence>
<keyword evidence="20" id="KW-1185">Reference proteome</keyword>
<keyword evidence="6" id="KW-0812">Transmembrane</keyword>
<keyword evidence="7 15" id="KW-0732">Signal</keyword>
<dbReference type="GO" id="GO:0046930">
    <property type="term" value="C:pore complex"/>
    <property type="evidence" value="ECO:0007669"/>
    <property type="project" value="UniProtKB-KW"/>
</dbReference>
<keyword evidence="9" id="KW-0406">Ion transport</keyword>
<evidence type="ECO:0000313" key="20">
    <source>
        <dbReference type="Proteomes" id="UP000006764"/>
    </source>
</evidence>
<feature type="domain" description="SLBB" evidence="18">
    <location>
        <begin position="173"/>
        <end position="251"/>
    </location>
</feature>
<evidence type="ECO:0000256" key="2">
    <source>
        <dbReference type="ARBA" id="ARBA00009450"/>
    </source>
</evidence>
<keyword evidence="5" id="KW-0762">Sugar transport</keyword>
<dbReference type="GO" id="GO:0015159">
    <property type="term" value="F:polysaccharide transmembrane transporter activity"/>
    <property type="evidence" value="ECO:0007669"/>
    <property type="project" value="InterPro"/>
</dbReference>
<dbReference type="KEGG" id="apac:S7S_10655"/>
<evidence type="ECO:0000313" key="19">
    <source>
        <dbReference type="EMBL" id="AJD48543.1"/>
    </source>
</evidence>
<dbReference type="PANTHER" id="PTHR33619:SF3">
    <property type="entry name" value="POLYSACCHARIDE EXPORT PROTEIN GFCE-RELATED"/>
    <property type="match status" value="1"/>
</dbReference>
<evidence type="ECO:0000256" key="6">
    <source>
        <dbReference type="ARBA" id="ARBA00022692"/>
    </source>
</evidence>
<evidence type="ECO:0000259" key="16">
    <source>
        <dbReference type="Pfam" id="PF02563"/>
    </source>
</evidence>
<keyword evidence="14" id="KW-0449">Lipoprotein</keyword>
<evidence type="ECO:0000256" key="14">
    <source>
        <dbReference type="ARBA" id="ARBA00023288"/>
    </source>
</evidence>
<dbReference type="Pfam" id="PF02563">
    <property type="entry name" value="Poly_export"/>
    <property type="match status" value="1"/>
</dbReference>
<keyword evidence="10" id="KW-0626">Porin</keyword>
<feature type="signal peptide" evidence="15">
    <location>
        <begin position="1"/>
        <end position="23"/>
    </location>
</feature>
<keyword evidence="4" id="KW-1134">Transmembrane beta strand</keyword>
<evidence type="ECO:0000256" key="11">
    <source>
        <dbReference type="ARBA" id="ARBA00023136"/>
    </source>
</evidence>
<feature type="chain" id="PRO_5002097377" evidence="15">
    <location>
        <begin position="24"/>
        <end position="380"/>
    </location>
</feature>
<gene>
    <name evidence="19" type="ORF">S7S_10655</name>
</gene>
<dbReference type="Gene3D" id="3.30.1950.10">
    <property type="entry name" value="wza like domain"/>
    <property type="match status" value="1"/>
</dbReference>
<keyword evidence="11" id="KW-0472">Membrane</keyword>
<feature type="domain" description="Polysaccharide export protein N-terminal" evidence="16">
    <location>
        <begin position="82"/>
        <end position="167"/>
    </location>
</feature>
<dbReference type="EMBL" id="CP004387">
    <property type="protein sequence ID" value="AJD48543.1"/>
    <property type="molecule type" value="Genomic_DNA"/>
</dbReference>
<dbReference type="GO" id="GO:0015288">
    <property type="term" value="F:porin activity"/>
    <property type="evidence" value="ECO:0007669"/>
    <property type="project" value="UniProtKB-KW"/>
</dbReference>
<evidence type="ECO:0000256" key="3">
    <source>
        <dbReference type="ARBA" id="ARBA00022448"/>
    </source>
</evidence>
<comment type="subcellular location">
    <subcellularLocation>
        <location evidence="1">Cell outer membrane</location>
        <topology evidence="1">Multi-pass membrane protein</topology>
    </subcellularLocation>
</comment>
<dbReference type="AlphaFoldDB" id="A0A0B4XQ37"/>
<dbReference type="PANTHER" id="PTHR33619">
    <property type="entry name" value="POLYSACCHARIDE EXPORT PROTEIN GFCE-RELATED"/>
    <property type="match status" value="1"/>
</dbReference>
<proteinExistence type="inferred from homology"/>
<evidence type="ECO:0000256" key="8">
    <source>
        <dbReference type="ARBA" id="ARBA00023047"/>
    </source>
</evidence>
<keyword evidence="12" id="KW-0564">Palmitate</keyword>
<evidence type="ECO:0000256" key="9">
    <source>
        <dbReference type="ARBA" id="ARBA00023065"/>
    </source>
</evidence>
<dbReference type="Pfam" id="PF18412">
    <property type="entry name" value="Wza_C"/>
    <property type="match status" value="1"/>
</dbReference>
<evidence type="ECO:0000259" key="17">
    <source>
        <dbReference type="Pfam" id="PF18412"/>
    </source>
</evidence>
<evidence type="ECO:0000256" key="1">
    <source>
        <dbReference type="ARBA" id="ARBA00004571"/>
    </source>
</evidence>
<evidence type="ECO:0000256" key="13">
    <source>
        <dbReference type="ARBA" id="ARBA00023237"/>
    </source>
</evidence>
<dbReference type="InterPro" id="IPR049712">
    <property type="entry name" value="Poly_export"/>
</dbReference>
<protein>
    <submittedName>
        <fullName evidence="19">Capsular polysaccharide transport protein</fullName>
    </submittedName>
</protein>
<organism evidence="19 20">
    <name type="scientific">Isoalcanivorax pacificus W11-5</name>
    <dbReference type="NCBI Taxonomy" id="391936"/>
    <lineage>
        <taxon>Bacteria</taxon>
        <taxon>Pseudomonadati</taxon>
        <taxon>Pseudomonadota</taxon>
        <taxon>Gammaproteobacteria</taxon>
        <taxon>Oceanospirillales</taxon>
        <taxon>Alcanivoracaceae</taxon>
        <taxon>Isoalcanivorax</taxon>
    </lineage>
</organism>
<name>A0A0B4XQ37_9GAMM</name>
<sequence>MVPHRVSLLLGAGLLAMMAGCTAMPGSHISRPDSNPWFGGDREESDTSLPDIVRVHRILPNRGAQPAPETQPVLPPELDINQANYDYVVGAGDVLNITVWDHPELTIPAGSMRSPSEAGNWVHNDGTIFYPYVGSIEVAGLRVTEIRSLITERISRYIENPQVDVSVASFRSQRVYVSGSVHQPGAYPVTNVPMRLLDAVNAAGGLDETADWRSVILTRDGKEYTLSLRAVYERGDARYNVLLKAGDVVHVGRGDDNKIFVLGEVATPSSLMMGRNGMTLAEALAESGGLNELQADASGVFVMRRTVEGEDRYIDLYQLNAKDATALVLADEFTLSPRDIIYVTAAPISRWNRVITQILPTVQTIYFGALAQDRLRDIDR</sequence>
<dbReference type="HOGENOM" id="CLU_038343_4_2_6"/>